<comment type="caution">
    <text evidence="1">The sequence shown here is derived from an EMBL/GenBank/DDBJ whole genome shotgun (WGS) entry which is preliminary data.</text>
</comment>
<name>A0A1R0GPW4_9FUNG</name>
<reference evidence="1 2" key="1">
    <citation type="journal article" date="2016" name="Mol. Biol. Evol.">
        <title>Genome-Wide Survey of Gut Fungi (Harpellales) Reveals the First Horizontally Transferred Ubiquitin Gene from a Mosquito Host.</title>
        <authorList>
            <person name="Wang Y."/>
            <person name="White M.M."/>
            <person name="Kvist S."/>
            <person name="Moncalvo J.M."/>
        </authorList>
    </citation>
    <scope>NUCLEOTIDE SEQUENCE [LARGE SCALE GENOMIC DNA]</scope>
    <source>
        <strain evidence="1 2">ALG-7-W6</strain>
    </source>
</reference>
<organism evidence="1 2">
    <name type="scientific">Smittium mucronatum</name>
    <dbReference type="NCBI Taxonomy" id="133383"/>
    <lineage>
        <taxon>Eukaryota</taxon>
        <taxon>Fungi</taxon>
        <taxon>Fungi incertae sedis</taxon>
        <taxon>Zoopagomycota</taxon>
        <taxon>Kickxellomycotina</taxon>
        <taxon>Harpellomycetes</taxon>
        <taxon>Harpellales</taxon>
        <taxon>Legeriomycetaceae</taxon>
        <taxon>Smittium</taxon>
    </lineage>
</organism>
<keyword evidence="2" id="KW-1185">Reference proteome</keyword>
<dbReference type="AlphaFoldDB" id="A0A1R0GPW4"/>
<dbReference type="EMBL" id="LSSL01005261">
    <property type="protein sequence ID" value="OLY78932.1"/>
    <property type="molecule type" value="Genomic_DNA"/>
</dbReference>
<feature type="non-terminal residue" evidence="1">
    <location>
        <position position="82"/>
    </location>
</feature>
<accession>A0A1R0GPW4</accession>
<protein>
    <submittedName>
        <fullName evidence="1">Uncharacterized protein</fullName>
    </submittedName>
</protein>
<sequence>MVAGRSGKTPFTFSGFPGGQVSGQKNRFFPQIGSDPLHGGRFGKVGNQSDGFVDFGLDWFDSGFTYAKGLSSVSVRCYVSRN</sequence>
<dbReference type="Proteomes" id="UP000187455">
    <property type="component" value="Unassembled WGS sequence"/>
</dbReference>
<gene>
    <name evidence="1" type="ORF">AYI68_g7009</name>
</gene>
<evidence type="ECO:0000313" key="2">
    <source>
        <dbReference type="Proteomes" id="UP000187455"/>
    </source>
</evidence>
<proteinExistence type="predicted"/>
<evidence type="ECO:0000313" key="1">
    <source>
        <dbReference type="EMBL" id="OLY78932.1"/>
    </source>
</evidence>